<proteinExistence type="predicted"/>
<dbReference type="Gene3D" id="1.10.443.10">
    <property type="entry name" value="Intergrase catalytic core"/>
    <property type="match status" value="1"/>
</dbReference>
<dbReference type="PANTHER" id="PTHR30349:SF81">
    <property type="entry name" value="TYROSINE RECOMBINASE XERC"/>
    <property type="match status" value="1"/>
</dbReference>
<dbReference type="InterPro" id="IPR002104">
    <property type="entry name" value="Integrase_catalytic"/>
</dbReference>
<accession>A0A2V5LRF3</accession>
<dbReference type="Pfam" id="PF00589">
    <property type="entry name" value="Phage_integrase"/>
    <property type="match status" value="1"/>
</dbReference>
<keyword evidence="2 4" id="KW-0238">DNA-binding</keyword>
<protein>
    <recommendedName>
        <fullName evidence="9">Recombinase</fullName>
    </recommendedName>
</protein>
<keyword evidence="8" id="KW-1185">Reference proteome</keyword>
<feature type="domain" description="Core-binding (CB)" evidence="6">
    <location>
        <begin position="5"/>
        <end position="98"/>
    </location>
</feature>
<dbReference type="InterPro" id="IPR050090">
    <property type="entry name" value="Tyrosine_recombinase_XerCD"/>
</dbReference>
<dbReference type="InterPro" id="IPR011010">
    <property type="entry name" value="DNA_brk_join_enz"/>
</dbReference>
<dbReference type="AlphaFoldDB" id="A0A2V5LRF3"/>
<dbReference type="InterPro" id="IPR013762">
    <property type="entry name" value="Integrase-like_cat_sf"/>
</dbReference>
<dbReference type="RefSeq" id="WP_110503247.1">
    <property type="nucleotide sequence ID" value="NZ_QJVD01000073.1"/>
</dbReference>
<dbReference type="EMBL" id="QJVD01000073">
    <property type="protein sequence ID" value="PYI64116.1"/>
    <property type="molecule type" value="Genomic_DNA"/>
</dbReference>
<dbReference type="PROSITE" id="PS51900">
    <property type="entry name" value="CB"/>
    <property type="match status" value="1"/>
</dbReference>
<evidence type="ECO:0000256" key="2">
    <source>
        <dbReference type="ARBA" id="ARBA00023125"/>
    </source>
</evidence>
<comment type="caution">
    <text evidence="7">The sequence shown here is derived from an EMBL/GenBank/DDBJ whole genome shotgun (WGS) entry which is preliminary data.</text>
</comment>
<dbReference type="Gene3D" id="1.10.150.130">
    <property type="match status" value="1"/>
</dbReference>
<evidence type="ECO:0000256" key="1">
    <source>
        <dbReference type="ARBA" id="ARBA00022908"/>
    </source>
</evidence>
<dbReference type="GO" id="GO:0006310">
    <property type="term" value="P:DNA recombination"/>
    <property type="evidence" value="ECO:0007669"/>
    <property type="project" value="UniProtKB-KW"/>
</dbReference>
<sequence>MSGTQQLGSLIQSFFIDHLVTVKGLRPSSVRSYSDTIRLLLCFIAEQKGTRITKLALEDLSFGHVIGFLRYLEDDRHNGVSTRNQRLAALHCLFEYIASREPAMLETCQRVAAIPMKRTPPAETHFLERDEMQGLLQHLPRTGRLAQRNHALILFLYNTGARAQEVAELRAGNLQLGEHAIVRLHGKGDKWRTCPLWDQTAKQLTVLLDSPGQPTAADDPVFRSATGRALTRYGIYKVVRRLAKHLDDPGTNRTVGPHVFRHTAAMHLLESGVEINVIRGWLGHADLTTTNRYAEINTRTKLEALRATEPPDTSEVHRTTPIWRTDETLLNWLTNL</sequence>
<reference evidence="7 8" key="1">
    <citation type="submission" date="2018-05" db="EMBL/GenBank/DDBJ databases">
        <title>Genetic diversity of glacier-inhabiting Cryobacterium bacteria in China and description of Cryobacterium mengkeensis sp. nov. and Arthrobacter glacialis sp. nov.</title>
        <authorList>
            <person name="Liu Q."/>
            <person name="Xin Y.-H."/>
        </authorList>
    </citation>
    <scope>NUCLEOTIDE SEQUENCE [LARGE SCALE GENOMIC DNA]</scope>
    <source>
        <strain evidence="7 8">LI2</strain>
    </source>
</reference>
<dbReference type="PROSITE" id="PS51898">
    <property type="entry name" value="TYR_RECOMBINASE"/>
    <property type="match status" value="1"/>
</dbReference>
<feature type="domain" description="Tyr recombinase" evidence="5">
    <location>
        <begin position="122"/>
        <end position="306"/>
    </location>
</feature>
<organism evidence="7 8">
    <name type="scientific">Arthrobacter livingstonensis</name>
    <dbReference type="NCBI Taxonomy" id="670078"/>
    <lineage>
        <taxon>Bacteria</taxon>
        <taxon>Bacillati</taxon>
        <taxon>Actinomycetota</taxon>
        <taxon>Actinomycetes</taxon>
        <taxon>Micrococcales</taxon>
        <taxon>Micrococcaceae</taxon>
        <taxon>Arthrobacter</taxon>
    </lineage>
</organism>
<dbReference type="InterPro" id="IPR004107">
    <property type="entry name" value="Integrase_SAM-like_N"/>
</dbReference>
<dbReference type="Proteomes" id="UP000247832">
    <property type="component" value="Unassembled WGS sequence"/>
</dbReference>
<keyword evidence="1" id="KW-0229">DNA integration</keyword>
<keyword evidence="3" id="KW-0233">DNA recombination</keyword>
<dbReference type="InterPro" id="IPR010998">
    <property type="entry name" value="Integrase_recombinase_N"/>
</dbReference>
<dbReference type="Pfam" id="PF13495">
    <property type="entry name" value="Phage_int_SAM_4"/>
    <property type="match status" value="1"/>
</dbReference>
<evidence type="ECO:0000256" key="3">
    <source>
        <dbReference type="ARBA" id="ARBA00023172"/>
    </source>
</evidence>
<dbReference type="GO" id="GO:0003677">
    <property type="term" value="F:DNA binding"/>
    <property type="evidence" value="ECO:0007669"/>
    <property type="project" value="UniProtKB-UniRule"/>
</dbReference>
<evidence type="ECO:0000259" key="5">
    <source>
        <dbReference type="PROSITE" id="PS51898"/>
    </source>
</evidence>
<dbReference type="InterPro" id="IPR044068">
    <property type="entry name" value="CB"/>
</dbReference>
<evidence type="ECO:0000313" key="7">
    <source>
        <dbReference type="EMBL" id="PYI64116.1"/>
    </source>
</evidence>
<dbReference type="PANTHER" id="PTHR30349">
    <property type="entry name" value="PHAGE INTEGRASE-RELATED"/>
    <property type="match status" value="1"/>
</dbReference>
<evidence type="ECO:0000259" key="6">
    <source>
        <dbReference type="PROSITE" id="PS51900"/>
    </source>
</evidence>
<dbReference type="GO" id="GO:0015074">
    <property type="term" value="P:DNA integration"/>
    <property type="evidence" value="ECO:0007669"/>
    <property type="project" value="UniProtKB-KW"/>
</dbReference>
<dbReference type="OrthoDB" id="9801717at2"/>
<evidence type="ECO:0008006" key="9">
    <source>
        <dbReference type="Google" id="ProtNLM"/>
    </source>
</evidence>
<evidence type="ECO:0000256" key="4">
    <source>
        <dbReference type="PROSITE-ProRule" id="PRU01248"/>
    </source>
</evidence>
<name>A0A2V5LRF3_9MICC</name>
<evidence type="ECO:0000313" key="8">
    <source>
        <dbReference type="Proteomes" id="UP000247832"/>
    </source>
</evidence>
<gene>
    <name evidence="7" type="ORF">CVV68_22680</name>
</gene>
<dbReference type="SUPFAM" id="SSF56349">
    <property type="entry name" value="DNA breaking-rejoining enzymes"/>
    <property type="match status" value="1"/>
</dbReference>